<dbReference type="GO" id="GO:0042777">
    <property type="term" value="P:proton motive force-driven plasma membrane ATP synthesis"/>
    <property type="evidence" value="ECO:0007669"/>
    <property type="project" value="TreeGrafter"/>
</dbReference>
<feature type="transmembrane region" description="Helical" evidence="11">
    <location>
        <begin position="78"/>
        <end position="101"/>
    </location>
</feature>
<dbReference type="InterPro" id="IPR000568">
    <property type="entry name" value="ATP_synth_F0_asu"/>
</dbReference>
<keyword evidence="10 11" id="KW-0066">ATP synthesis</keyword>
<dbReference type="Proteomes" id="UP000317593">
    <property type="component" value="Unassembled WGS sequence"/>
</dbReference>
<dbReference type="HAMAP" id="MF_01393">
    <property type="entry name" value="ATP_synth_a_bact"/>
    <property type="match status" value="1"/>
</dbReference>
<keyword evidence="11" id="KW-1003">Cell membrane</keyword>
<dbReference type="Pfam" id="PF00119">
    <property type="entry name" value="ATP-synt_A"/>
    <property type="match status" value="1"/>
</dbReference>
<dbReference type="SUPFAM" id="SSF81336">
    <property type="entry name" value="F1F0 ATP synthase subunit A"/>
    <property type="match status" value="1"/>
</dbReference>
<evidence type="ECO:0000256" key="10">
    <source>
        <dbReference type="ARBA" id="ARBA00023310"/>
    </source>
</evidence>
<dbReference type="RefSeq" id="WP_142714377.1">
    <property type="nucleotide sequence ID" value="NZ_FXTH01000007.1"/>
</dbReference>
<proteinExistence type="inferred from homology"/>
<keyword evidence="9 11" id="KW-0472">Membrane</keyword>
<feature type="transmembrane region" description="Helical" evidence="11">
    <location>
        <begin position="20"/>
        <end position="40"/>
    </location>
</feature>
<evidence type="ECO:0000256" key="6">
    <source>
        <dbReference type="ARBA" id="ARBA00022781"/>
    </source>
</evidence>
<evidence type="ECO:0000256" key="12">
    <source>
        <dbReference type="RuleBase" id="RU000483"/>
    </source>
</evidence>
<keyword evidence="5 11" id="KW-0812">Transmembrane</keyword>
<evidence type="ECO:0000256" key="5">
    <source>
        <dbReference type="ARBA" id="ARBA00022692"/>
    </source>
</evidence>
<accession>A0A521CUF7</accession>
<feature type="transmembrane region" description="Helical" evidence="11">
    <location>
        <begin position="107"/>
        <end position="127"/>
    </location>
</feature>
<dbReference type="PROSITE" id="PS00449">
    <property type="entry name" value="ATPASE_A"/>
    <property type="match status" value="1"/>
</dbReference>
<dbReference type="InterPro" id="IPR035908">
    <property type="entry name" value="F0_ATP_A_sf"/>
</dbReference>
<comment type="subcellular location">
    <subcellularLocation>
        <location evidence="11 12">Cell membrane</location>
        <topology evidence="11 12">Multi-pass membrane protein</topology>
    </subcellularLocation>
    <subcellularLocation>
        <location evidence="1">Membrane</location>
        <topology evidence="1">Multi-pass membrane protein</topology>
    </subcellularLocation>
</comment>
<dbReference type="InterPro" id="IPR023011">
    <property type="entry name" value="ATP_synth_F0_asu_AS"/>
</dbReference>
<evidence type="ECO:0000256" key="9">
    <source>
        <dbReference type="ARBA" id="ARBA00023136"/>
    </source>
</evidence>
<dbReference type="CDD" id="cd00310">
    <property type="entry name" value="ATP-synt_Fo_a_6"/>
    <property type="match status" value="1"/>
</dbReference>
<dbReference type="PANTHER" id="PTHR42823:SF3">
    <property type="entry name" value="ATP SYNTHASE SUBUNIT A, CHLOROPLASTIC"/>
    <property type="match status" value="1"/>
</dbReference>
<keyword evidence="6 11" id="KW-0375">Hydrogen ion transport</keyword>
<dbReference type="InterPro" id="IPR017692">
    <property type="entry name" value="Alt_ATP_synth_F0_Asu"/>
</dbReference>
<evidence type="ECO:0000313" key="13">
    <source>
        <dbReference type="EMBL" id="SMO63068.1"/>
    </source>
</evidence>
<evidence type="ECO:0000256" key="7">
    <source>
        <dbReference type="ARBA" id="ARBA00022989"/>
    </source>
</evidence>
<dbReference type="NCBIfam" id="TIGR01131">
    <property type="entry name" value="ATP_synt_6_or_A"/>
    <property type="match status" value="1"/>
</dbReference>
<reference evidence="13 14" key="1">
    <citation type="submission" date="2017-05" db="EMBL/GenBank/DDBJ databases">
        <authorList>
            <person name="Varghese N."/>
            <person name="Submissions S."/>
        </authorList>
    </citation>
    <scope>NUCLEOTIDE SEQUENCE [LARGE SCALE GENOMIC DNA]</scope>
    <source>
        <strain evidence="13 14">DSM 21194</strain>
    </source>
</reference>
<dbReference type="InterPro" id="IPR045082">
    <property type="entry name" value="ATP_syn_F0_a_bact/chloroplast"/>
</dbReference>
<keyword evidence="14" id="KW-1185">Reference proteome</keyword>
<evidence type="ECO:0000256" key="4">
    <source>
        <dbReference type="ARBA" id="ARBA00022547"/>
    </source>
</evidence>
<dbReference type="NCBIfam" id="NF004481">
    <property type="entry name" value="PRK05815.2-3"/>
    <property type="match status" value="1"/>
</dbReference>
<evidence type="ECO:0000256" key="3">
    <source>
        <dbReference type="ARBA" id="ARBA00022448"/>
    </source>
</evidence>
<dbReference type="PANTHER" id="PTHR42823">
    <property type="entry name" value="ATP SYNTHASE SUBUNIT A, CHLOROPLASTIC"/>
    <property type="match status" value="1"/>
</dbReference>
<keyword evidence="7 11" id="KW-1133">Transmembrane helix</keyword>
<dbReference type="GO" id="GO:0005886">
    <property type="term" value="C:plasma membrane"/>
    <property type="evidence" value="ECO:0007669"/>
    <property type="project" value="UniProtKB-SubCell"/>
</dbReference>
<organism evidence="13 14">
    <name type="scientific">Fodinibius sediminis</name>
    <dbReference type="NCBI Taxonomy" id="1214077"/>
    <lineage>
        <taxon>Bacteria</taxon>
        <taxon>Pseudomonadati</taxon>
        <taxon>Balneolota</taxon>
        <taxon>Balneolia</taxon>
        <taxon>Balneolales</taxon>
        <taxon>Balneolaceae</taxon>
        <taxon>Fodinibius</taxon>
    </lineage>
</organism>
<feature type="transmembrane region" description="Helical" evidence="11">
    <location>
        <begin position="193"/>
        <end position="215"/>
    </location>
</feature>
<gene>
    <name evidence="11" type="primary">atpB</name>
    <name evidence="13" type="ORF">SAMN06265218_107131</name>
</gene>
<evidence type="ECO:0000256" key="2">
    <source>
        <dbReference type="ARBA" id="ARBA00006810"/>
    </source>
</evidence>
<keyword evidence="3 11" id="KW-0813">Transport</keyword>
<feature type="transmembrane region" description="Helical" evidence="11">
    <location>
        <begin position="165"/>
        <end position="187"/>
    </location>
</feature>
<dbReference type="EMBL" id="FXTH01000007">
    <property type="protein sequence ID" value="SMO63068.1"/>
    <property type="molecule type" value="Genomic_DNA"/>
</dbReference>
<evidence type="ECO:0000256" key="1">
    <source>
        <dbReference type="ARBA" id="ARBA00004141"/>
    </source>
</evidence>
<keyword evidence="8 11" id="KW-0406">Ion transport</keyword>
<evidence type="ECO:0000256" key="11">
    <source>
        <dbReference type="HAMAP-Rule" id="MF_01393"/>
    </source>
</evidence>
<dbReference type="OrthoDB" id="9789241at2"/>
<name>A0A521CUF7_9BACT</name>
<evidence type="ECO:0000256" key="8">
    <source>
        <dbReference type="ARBA" id="ARBA00023065"/>
    </source>
</evidence>
<sequence>MEFNIDNIIYWQEGIFKINATLLHTWIVILLLVFVSWMITRNLAAGINIRRGQAFMESFVVFVLTQIEEETHEDPNKYLPFIGTLFLFIVLSNVIGVIPAFESPTASLSTATALAACVFVAVPVFGISSQGFSSYFRHYIQPTPLMLPFNIIGELSRTLSLAIRLFGNIMSGSLIVAIVLSLSPLFFPVVMQAFGLLIGVIQAYVFSILALVYIASASRVQQVQETAETSKQESKI</sequence>
<comment type="function">
    <text evidence="11 12">Key component of the proton channel; it plays a direct role in the translocation of protons across the membrane.</text>
</comment>
<evidence type="ECO:0000313" key="14">
    <source>
        <dbReference type="Proteomes" id="UP000317593"/>
    </source>
</evidence>
<dbReference type="Gene3D" id="1.20.120.220">
    <property type="entry name" value="ATP synthase, F0 complex, subunit A"/>
    <property type="match status" value="1"/>
</dbReference>
<dbReference type="NCBIfam" id="TIGR03306">
    <property type="entry name" value="altF1_A"/>
    <property type="match status" value="1"/>
</dbReference>
<dbReference type="PRINTS" id="PR00123">
    <property type="entry name" value="ATPASEA"/>
</dbReference>
<comment type="similarity">
    <text evidence="2 11 12">Belongs to the ATPase A chain family.</text>
</comment>
<dbReference type="AlphaFoldDB" id="A0A521CUF7"/>
<dbReference type="GO" id="GO:0045259">
    <property type="term" value="C:proton-transporting ATP synthase complex"/>
    <property type="evidence" value="ECO:0007669"/>
    <property type="project" value="UniProtKB-KW"/>
</dbReference>
<protein>
    <recommendedName>
        <fullName evidence="11 12">ATP synthase subunit a</fullName>
    </recommendedName>
    <alternativeName>
        <fullName evidence="11">ATP synthase F0 sector subunit a</fullName>
    </alternativeName>
    <alternativeName>
        <fullName evidence="11">F-ATPase subunit 6</fullName>
    </alternativeName>
</protein>
<keyword evidence="4 11" id="KW-0138">CF(0)</keyword>
<dbReference type="GO" id="GO:0046933">
    <property type="term" value="F:proton-transporting ATP synthase activity, rotational mechanism"/>
    <property type="evidence" value="ECO:0007669"/>
    <property type="project" value="UniProtKB-UniRule"/>
</dbReference>